<comment type="caution">
    <text evidence="8">The sequence shown here is derived from an EMBL/GenBank/DDBJ whole genome shotgun (WGS) entry which is preliminary data.</text>
</comment>
<feature type="transmembrane region" description="Helical" evidence="6">
    <location>
        <begin position="679"/>
        <end position="700"/>
    </location>
</feature>
<evidence type="ECO:0000259" key="7">
    <source>
        <dbReference type="Pfam" id="PF12698"/>
    </source>
</evidence>
<feature type="transmembrane region" description="Helical" evidence="6">
    <location>
        <begin position="622"/>
        <end position="640"/>
    </location>
</feature>
<dbReference type="InterPro" id="IPR013525">
    <property type="entry name" value="ABC2_TM"/>
</dbReference>
<evidence type="ECO:0000256" key="6">
    <source>
        <dbReference type="SAM" id="Phobius"/>
    </source>
</evidence>
<evidence type="ECO:0000313" key="8">
    <source>
        <dbReference type="EMBL" id="NEG89062.1"/>
    </source>
</evidence>
<dbReference type="AlphaFoldDB" id="A0A6N9Z3B5"/>
<dbReference type="Gene3D" id="3.40.1710.10">
    <property type="entry name" value="abc type-2 transporter like domain"/>
    <property type="match status" value="1"/>
</dbReference>
<evidence type="ECO:0000256" key="5">
    <source>
        <dbReference type="SAM" id="MobiDB-lite"/>
    </source>
</evidence>
<organism evidence="8 9">
    <name type="scientific">Bifidobacterium aerophilum</name>
    <dbReference type="NCBI Taxonomy" id="1798155"/>
    <lineage>
        <taxon>Bacteria</taxon>
        <taxon>Bacillati</taxon>
        <taxon>Actinomycetota</taxon>
        <taxon>Actinomycetes</taxon>
        <taxon>Bifidobacteriales</taxon>
        <taxon>Bifidobacteriaceae</taxon>
        <taxon>Bifidobacterium</taxon>
    </lineage>
</organism>
<name>A0A6N9Z3B5_9BIFI</name>
<keyword evidence="4 6" id="KW-0472">Membrane</keyword>
<proteinExistence type="predicted"/>
<dbReference type="PANTHER" id="PTHR43077:SF10">
    <property type="entry name" value="TRANSPORT PERMEASE PROTEIN"/>
    <property type="match status" value="1"/>
</dbReference>
<feature type="transmembrane region" description="Helical" evidence="6">
    <location>
        <begin position="562"/>
        <end position="584"/>
    </location>
</feature>
<dbReference type="InterPro" id="IPR051328">
    <property type="entry name" value="T7SS_ABC-Transporter"/>
</dbReference>
<dbReference type="InterPro" id="IPR017500">
    <property type="entry name" value="Phage_infect_YhgE_N"/>
</dbReference>
<gene>
    <name evidence="8" type="ORF">GFD25_03360</name>
</gene>
<dbReference type="RefSeq" id="WP_163230010.1">
    <property type="nucleotide sequence ID" value="NZ_WHZW01000006.1"/>
</dbReference>
<dbReference type="PANTHER" id="PTHR43077">
    <property type="entry name" value="TRANSPORT PERMEASE YVFS-RELATED"/>
    <property type="match status" value="1"/>
</dbReference>
<reference evidence="8 9" key="1">
    <citation type="submission" date="2019-10" db="EMBL/GenBank/DDBJ databases">
        <title>Bifidobacterium from non-human primates.</title>
        <authorList>
            <person name="Modesto M."/>
        </authorList>
    </citation>
    <scope>NUCLEOTIDE SEQUENCE [LARGE SCALE GENOMIC DNA]</scope>
    <source>
        <strain evidence="8 9">TRE17</strain>
    </source>
</reference>
<keyword evidence="3 6" id="KW-1133">Transmembrane helix</keyword>
<dbReference type="Pfam" id="PF12698">
    <property type="entry name" value="ABC2_membrane_3"/>
    <property type="match status" value="2"/>
</dbReference>
<dbReference type="NCBIfam" id="TIGR03062">
    <property type="entry name" value="pip_yhgE_Cterm"/>
    <property type="match status" value="1"/>
</dbReference>
<feature type="transmembrane region" description="Helical" evidence="6">
    <location>
        <begin position="793"/>
        <end position="815"/>
    </location>
</feature>
<feature type="transmembrane region" description="Helical" evidence="6">
    <location>
        <begin position="590"/>
        <end position="610"/>
    </location>
</feature>
<feature type="transmembrane region" description="Helical" evidence="6">
    <location>
        <begin position="766"/>
        <end position="787"/>
    </location>
</feature>
<evidence type="ECO:0000313" key="9">
    <source>
        <dbReference type="Proteomes" id="UP000469194"/>
    </source>
</evidence>
<dbReference type="InterPro" id="IPR017501">
    <property type="entry name" value="Phage_infect_YhgE_C"/>
</dbReference>
<feature type="region of interest" description="Disordered" evidence="5">
    <location>
        <begin position="847"/>
        <end position="868"/>
    </location>
</feature>
<evidence type="ECO:0000256" key="4">
    <source>
        <dbReference type="ARBA" id="ARBA00023136"/>
    </source>
</evidence>
<feature type="domain" description="ABC-2 type transporter transmembrane" evidence="7">
    <location>
        <begin position="555"/>
        <end position="694"/>
    </location>
</feature>
<comment type="subcellular location">
    <subcellularLocation>
        <location evidence="1">Membrane</location>
        <topology evidence="1">Multi-pass membrane protein</topology>
    </subcellularLocation>
</comment>
<sequence length="898" mass="96131">MSNVLKILRRDALRLLRVPTAWIIIGGLTVIPALYAWFNIVGFWDPYSNTKGVQVAVVNNDKGTDDAMLGTLNLGDQLVAQLKENHDLGWQFVDEAEAMRLVESGRSYAAIVIPKDFSADMAGVITNGEKRPTLEYYVNEKANAVAPKITDTGASTVDTQVNNAFVSTASEVISNVVNQAGDKLGAQMDETTARTVKQLTDAQGRITKARKSIDDLTKTLDTIPDKTKDARTTLAQAKIVAANAGSALASTSQLITDTQNTANAFVSDSSSAFDQGTSLLSQASAKANLGISSLASGMTTANGVVGDALDGAKQTNDATKSLIEQLKKLPSTIVVTDLINRLETQNQKVGDSITRLQALNSDTGSLIGTTANAADSLNTATQTTLDATTSARKTLSGDALPKLNSGLTSLSQTATTLAGTVTSQDALFSQTETVLDQLDQAAKDTKAALKQTDKGLATIETKLGTTATDLSALGTSSALSGLFGTDGKLDVSAISEFMLSPTVLDTKTVYPVATYGSGMAPLFTNMALWVGAFALMVIVKLEVDDEDLPEAPNATERYLARFLLLAVPAAAQGVITTAGDLILGVQTVNAPLFVLTGVITSLSYLSLIYMLSSTLMHVGKGLCVALIIVQIPGASGLYPIEMMPRFYRVLYPFFPFTYSISAFRETIGGFYQTHWIRNIAMLFVFAAVSFAIGLAVRPLLTNLNRLFARQLAESDMFVGEEVHMPDRSFSMAQAIRMLADKDVYRAGIERRAAAFMARYPRLKRGALVAGLAVPAILAVTFSLVTGANGAVGIKLVALATWIIWILLIIGFLMTIELMRDSFERQTRLGTLSDEAIREFLYTGERAKRRRHAKPGAPATTPLRESLADTQPIEPLLGNLAELANRLNNSDHKEGRHAQ</sequence>
<accession>A0A6N9Z3B5</accession>
<keyword evidence="9" id="KW-1185">Reference proteome</keyword>
<dbReference type="NCBIfam" id="TIGR03061">
    <property type="entry name" value="pip_yhgE_Nterm"/>
    <property type="match status" value="1"/>
</dbReference>
<evidence type="ECO:0000256" key="3">
    <source>
        <dbReference type="ARBA" id="ARBA00022989"/>
    </source>
</evidence>
<dbReference type="GO" id="GO:0140359">
    <property type="term" value="F:ABC-type transporter activity"/>
    <property type="evidence" value="ECO:0007669"/>
    <property type="project" value="InterPro"/>
</dbReference>
<evidence type="ECO:0000256" key="2">
    <source>
        <dbReference type="ARBA" id="ARBA00022692"/>
    </source>
</evidence>
<keyword evidence="2 6" id="KW-0812">Transmembrane</keyword>
<evidence type="ECO:0000256" key="1">
    <source>
        <dbReference type="ARBA" id="ARBA00004141"/>
    </source>
</evidence>
<dbReference type="Proteomes" id="UP000469194">
    <property type="component" value="Unassembled WGS sequence"/>
</dbReference>
<protein>
    <submittedName>
        <fullName evidence="8">DUF3533 domain-containing protein</fullName>
    </submittedName>
</protein>
<feature type="domain" description="ABC-2 type transporter transmembrane" evidence="7">
    <location>
        <begin position="29"/>
        <end position="167"/>
    </location>
</feature>
<dbReference type="EMBL" id="WHZW01000006">
    <property type="protein sequence ID" value="NEG89062.1"/>
    <property type="molecule type" value="Genomic_DNA"/>
</dbReference>
<dbReference type="GO" id="GO:0016020">
    <property type="term" value="C:membrane"/>
    <property type="evidence" value="ECO:0007669"/>
    <property type="project" value="UniProtKB-SubCell"/>
</dbReference>
<feature type="transmembrane region" description="Helical" evidence="6">
    <location>
        <begin position="522"/>
        <end position="541"/>
    </location>
</feature>
<feature type="transmembrane region" description="Helical" evidence="6">
    <location>
        <begin position="21"/>
        <end position="44"/>
    </location>
</feature>